<dbReference type="PANTHER" id="PTHR37490">
    <property type="entry name" value="EXPRESSED PROTEIN"/>
    <property type="match status" value="1"/>
</dbReference>
<dbReference type="Proteomes" id="UP001316803">
    <property type="component" value="Unassembled WGS sequence"/>
</dbReference>
<dbReference type="Pfam" id="PF11913">
    <property type="entry name" value="DUF3431"/>
    <property type="match status" value="1"/>
</dbReference>
<dbReference type="AlphaFoldDB" id="A0AAN8ERY6"/>
<keyword evidence="1" id="KW-0472">Membrane</keyword>
<accession>A0AAN8ERY6</accession>
<keyword evidence="1" id="KW-1133">Transmembrane helix</keyword>
<evidence type="ECO:0000256" key="1">
    <source>
        <dbReference type="SAM" id="Phobius"/>
    </source>
</evidence>
<organism evidence="2 3">
    <name type="scientific">Knufia fluminis</name>
    <dbReference type="NCBI Taxonomy" id="191047"/>
    <lineage>
        <taxon>Eukaryota</taxon>
        <taxon>Fungi</taxon>
        <taxon>Dikarya</taxon>
        <taxon>Ascomycota</taxon>
        <taxon>Pezizomycotina</taxon>
        <taxon>Eurotiomycetes</taxon>
        <taxon>Chaetothyriomycetidae</taxon>
        <taxon>Chaetothyriales</taxon>
        <taxon>Trichomeriaceae</taxon>
        <taxon>Knufia</taxon>
    </lineage>
</organism>
<sequence>MKCGIRFKVLAGTALFVGLIIILLVLEDKCETYDPVAYIQASIPWWQSDADEQPLPLGGRKGDKIIVVPAMEDDDVSWVTNELSDWQHAIYTVNPSNETRPNTLTTPVNKGHEAMAYLTYIIDNYDGSIPEVVAFLHSHRNGFFQAWHVDTPLHDNVYAMRHVQLDYVKEKGYVNLRCNNNPGCKQPKRPNPHFAGNIWNEVMGNTSTPALSQVPLSPAAQEGYSTAADKERSEFMTPRLWTACCAQFAVSREQIYKRPLQDYVQIRQWVIDTEKDDAMSGRVMEYLWHVIFGQEAVHCPDVNTCYCKVYGRCSS</sequence>
<dbReference type="PANTHER" id="PTHR37490:SF2">
    <property type="match status" value="1"/>
</dbReference>
<keyword evidence="1" id="KW-0812">Transmembrane</keyword>
<dbReference type="EMBL" id="JAKLMC020000008">
    <property type="protein sequence ID" value="KAK5954780.1"/>
    <property type="molecule type" value="Genomic_DNA"/>
</dbReference>
<reference evidence="2 3" key="1">
    <citation type="submission" date="2022-12" db="EMBL/GenBank/DDBJ databases">
        <title>Genomic features and morphological characterization of a novel Knufia sp. strain isolated from spacecraft assembly facility.</title>
        <authorList>
            <person name="Teixeira M."/>
            <person name="Chander A.M."/>
            <person name="Stajich J.E."/>
            <person name="Venkateswaran K."/>
        </authorList>
    </citation>
    <scope>NUCLEOTIDE SEQUENCE [LARGE SCALE GENOMIC DNA]</scope>
    <source>
        <strain evidence="2 3">FJI-L2-BK-P2</strain>
    </source>
</reference>
<keyword evidence="3" id="KW-1185">Reference proteome</keyword>
<name>A0AAN8ERY6_9EURO</name>
<protein>
    <submittedName>
        <fullName evidence="2">Uncharacterized protein</fullName>
    </submittedName>
</protein>
<evidence type="ECO:0000313" key="2">
    <source>
        <dbReference type="EMBL" id="KAK5954780.1"/>
    </source>
</evidence>
<comment type="caution">
    <text evidence="2">The sequence shown here is derived from an EMBL/GenBank/DDBJ whole genome shotgun (WGS) entry which is preliminary data.</text>
</comment>
<evidence type="ECO:0000313" key="3">
    <source>
        <dbReference type="Proteomes" id="UP001316803"/>
    </source>
</evidence>
<dbReference type="InterPro" id="IPR021838">
    <property type="entry name" value="DUF3431"/>
</dbReference>
<gene>
    <name evidence="2" type="ORF">OHC33_004506</name>
</gene>
<proteinExistence type="predicted"/>
<feature type="transmembrane region" description="Helical" evidence="1">
    <location>
        <begin position="7"/>
        <end position="26"/>
    </location>
</feature>